<feature type="transmembrane region" description="Helical" evidence="9">
    <location>
        <begin position="231"/>
        <end position="250"/>
    </location>
</feature>
<keyword evidence="3" id="KW-0813">Transport</keyword>
<keyword evidence="4" id="KW-1003">Cell membrane</keyword>
<feature type="transmembrane region" description="Helical" evidence="9">
    <location>
        <begin position="79"/>
        <end position="98"/>
    </location>
</feature>
<dbReference type="RefSeq" id="WP_131759025.1">
    <property type="nucleotide sequence ID" value="NZ_CAACUY010000066.1"/>
</dbReference>
<comment type="caution">
    <text evidence="11">The sequence shown here is derived from an EMBL/GenBank/DDBJ whole genome shotgun (WGS) entry which is preliminary data.</text>
</comment>
<feature type="domain" description="Major facilitator superfamily (MFS) profile" evidence="10">
    <location>
        <begin position="13"/>
        <end position="459"/>
    </location>
</feature>
<keyword evidence="12" id="KW-1185">Reference proteome</keyword>
<comment type="similarity">
    <text evidence="2">Belongs to the major facilitator superfamily. EmrB family.</text>
</comment>
<dbReference type="InterPro" id="IPR004638">
    <property type="entry name" value="EmrB-like"/>
</dbReference>
<evidence type="ECO:0000313" key="11">
    <source>
        <dbReference type="EMBL" id="MFD0683267.1"/>
    </source>
</evidence>
<keyword evidence="6 9" id="KW-1133">Transmembrane helix</keyword>
<evidence type="ECO:0000256" key="6">
    <source>
        <dbReference type="ARBA" id="ARBA00022989"/>
    </source>
</evidence>
<feature type="transmembrane region" description="Helical" evidence="9">
    <location>
        <begin position="271"/>
        <end position="293"/>
    </location>
</feature>
<organism evidence="11 12">
    <name type="scientific">Actinomadura fibrosa</name>
    <dbReference type="NCBI Taxonomy" id="111802"/>
    <lineage>
        <taxon>Bacteria</taxon>
        <taxon>Bacillati</taxon>
        <taxon>Actinomycetota</taxon>
        <taxon>Actinomycetes</taxon>
        <taxon>Streptosporangiales</taxon>
        <taxon>Thermomonosporaceae</taxon>
        <taxon>Actinomadura</taxon>
    </lineage>
</organism>
<evidence type="ECO:0000259" key="10">
    <source>
        <dbReference type="PROSITE" id="PS50850"/>
    </source>
</evidence>
<feature type="transmembrane region" description="Helical" evidence="9">
    <location>
        <begin position="332"/>
        <end position="350"/>
    </location>
</feature>
<evidence type="ECO:0000256" key="7">
    <source>
        <dbReference type="ARBA" id="ARBA00023136"/>
    </source>
</evidence>
<gene>
    <name evidence="11" type="ORF">ACFQZM_02060</name>
</gene>
<dbReference type="PROSITE" id="PS50850">
    <property type="entry name" value="MFS"/>
    <property type="match status" value="1"/>
</dbReference>
<protein>
    <submittedName>
        <fullName evidence="11">MDR family MFS transporter</fullName>
    </submittedName>
</protein>
<dbReference type="SUPFAM" id="SSF103473">
    <property type="entry name" value="MFS general substrate transporter"/>
    <property type="match status" value="1"/>
</dbReference>
<dbReference type="InterPro" id="IPR020846">
    <property type="entry name" value="MFS_dom"/>
</dbReference>
<dbReference type="PANTHER" id="PTHR42718">
    <property type="entry name" value="MAJOR FACILITATOR SUPERFAMILY MULTIDRUG TRANSPORTER MFSC"/>
    <property type="match status" value="1"/>
</dbReference>
<evidence type="ECO:0000256" key="5">
    <source>
        <dbReference type="ARBA" id="ARBA00022692"/>
    </source>
</evidence>
<accession>A0ABW2X9Y4</accession>
<reference evidence="12" key="1">
    <citation type="journal article" date="2019" name="Int. J. Syst. Evol. Microbiol.">
        <title>The Global Catalogue of Microorganisms (GCM) 10K type strain sequencing project: providing services to taxonomists for standard genome sequencing and annotation.</title>
        <authorList>
            <consortium name="The Broad Institute Genomics Platform"/>
            <consortium name="The Broad Institute Genome Sequencing Center for Infectious Disease"/>
            <person name="Wu L."/>
            <person name="Ma J."/>
        </authorList>
    </citation>
    <scope>NUCLEOTIDE SEQUENCE [LARGE SCALE GENOMIC DNA]</scope>
    <source>
        <strain evidence="12">JCM 9371</strain>
    </source>
</reference>
<evidence type="ECO:0000256" key="4">
    <source>
        <dbReference type="ARBA" id="ARBA00022475"/>
    </source>
</evidence>
<dbReference type="Proteomes" id="UP001597063">
    <property type="component" value="Unassembled WGS sequence"/>
</dbReference>
<proteinExistence type="inferred from homology"/>
<feature type="transmembrane region" description="Helical" evidence="9">
    <location>
        <begin position="356"/>
        <end position="379"/>
    </location>
</feature>
<feature type="transmembrane region" description="Helical" evidence="9">
    <location>
        <begin position="167"/>
        <end position="184"/>
    </location>
</feature>
<sequence>MTAERLDRGLLGLAGILVLGAMAPLLDSTIVNVAIHVLGRDLDAPVSTVQWVSTGYLLAMATAIPVTGWTVERFGAKRMWLVALVLFLAGSLLSGLAWDIGSLVAFRVVQGAGAGLMLPVMQTILLRAAGGRRIGRLMAVVSLPVLAGPILGPVIGGLIAGHLSWRWIFYVNLPICAAAIGLAWRRLPADPPPSRPRLDVIGLALLSPALAALVYGLSRVGDRGGFAHPEVAVPLAAGAVLLAGFTWHALRAADPLIDLRLFGSRSFAASSALLFGSGLALFGPMLLLPLYYQQLRGESVIATGLLLVPQGLGSLLARPLGAVADRIGPRPVVLAGIVLAALGTAPFALAGRHTGMPVLGAALVVRGFGLSAATMAVMVGAFDGLDRARIPHASSTSRIMQQLGGSFGTAVLAAILQSQLSGHPGPSGQVTAFDRTFWWTVAFTALALVPALALPRRPHPTPAVDGKRNTTSTTAS</sequence>
<dbReference type="NCBIfam" id="TIGR00711">
    <property type="entry name" value="efflux_EmrB"/>
    <property type="match status" value="1"/>
</dbReference>
<feature type="transmembrane region" description="Helical" evidence="9">
    <location>
        <begin position="104"/>
        <end position="125"/>
    </location>
</feature>
<keyword evidence="7 9" id="KW-0472">Membrane</keyword>
<evidence type="ECO:0000256" key="8">
    <source>
        <dbReference type="SAM" id="MobiDB-lite"/>
    </source>
</evidence>
<dbReference type="InterPro" id="IPR036259">
    <property type="entry name" value="MFS_trans_sf"/>
</dbReference>
<feature type="transmembrane region" description="Helical" evidence="9">
    <location>
        <begin position="196"/>
        <end position="216"/>
    </location>
</feature>
<dbReference type="Gene3D" id="1.20.1250.20">
    <property type="entry name" value="MFS general substrate transporter like domains"/>
    <property type="match status" value="1"/>
</dbReference>
<keyword evidence="5 9" id="KW-0812">Transmembrane</keyword>
<name>A0ABW2X9Y4_9ACTN</name>
<evidence type="ECO:0000256" key="3">
    <source>
        <dbReference type="ARBA" id="ARBA00022448"/>
    </source>
</evidence>
<evidence type="ECO:0000256" key="1">
    <source>
        <dbReference type="ARBA" id="ARBA00004651"/>
    </source>
</evidence>
<feature type="transmembrane region" description="Helical" evidence="9">
    <location>
        <begin position="399"/>
        <end position="416"/>
    </location>
</feature>
<dbReference type="Gene3D" id="1.20.1720.10">
    <property type="entry name" value="Multidrug resistance protein D"/>
    <property type="match status" value="1"/>
</dbReference>
<evidence type="ECO:0000256" key="9">
    <source>
        <dbReference type="SAM" id="Phobius"/>
    </source>
</evidence>
<evidence type="ECO:0000313" key="12">
    <source>
        <dbReference type="Proteomes" id="UP001597063"/>
    </source>
</evidence>
<dbReference type="Pfam" id="PF07690">
    <property type="entry name" value="MFS_1"/>
    <property type="match status" value="1"/>
</dbReference>
<feature type="transmembrane region" description="Helical" evidence="9">
    <location>
        <begin position="436"/>
        <end position="454"/>
    </location>
</feature>
<feature type="transmembrane region" description="Helical" evidence="9">
    <location>
        <begin position="49"/>
        <end position="67"/>
    </location>
</feature>
<dbReference type="InterPro" id="IPR011701">
    <property type="entry name" value="MFS"/>
</dbReference>
<feature type="transmembrane region" description="Helical" evidence="9">
    <location>
        <begin position="137"/>
        <end position="161"/>
    </location>
</feature>
<comment type="subcellular location">
    <subcellularLocation>
        <location evidence="1">Cell membrane</location>
        <topology evidence="1">Multi-pass membrane protein</topology>
    </subcellularLocation>
</comment>
<dbReference type="EMBL" id="JBHTGP010000001">
    <property type="protein sequence ID" value="MFD0683267.1"/>
    <property type="molecule type" value="Genomic_DNA"/>
</dbReference>
<dbReference type="CDD" id="cd17503">
    <property type="entry name" value="MFS_LmrB_MDR_like"/>
    <property type="match status" value="1"/>
</dbReference>
<feature type="transmembrane region" description="Helical" evidence="9">
    <location>
        <begin position="299"/>
        <end position="320"/>
    </location>
</feature>
<evidence type="ECO:0000256" key="2">
    <source>
        <dbReference type="ARBA" id="ARBA00008537"/>
    </source>
</evidence>
<dbReference type="PANTHER" id="PTHR42718:SF9">
    <property type="entry name" value="MAJOR FACILITATOR SUPERFAMILY MULTIDRUG TRANSPORTER MFSC"/>
    <property type="match status" value="1"/>
</dbReference>
<feature type="region of interest" description="Disordered" evidence="8">
    <location>
        <begin position="457"/>
        <end position="476"/>
    </location>
</feature>